<dbReference type="RefSeq" id="WP_177156811.1">
    <property type="nucleotide sequence ID" value="NZ_JABCJE010000001.1"/>
</dbReference>
<protein>
    <submittedName>
        <fullName evidence="2">VPLPA-CTERM sorting domain-containing protein</fullName>
    </submittedName>
</protein>
<feature type="signal peptide" evidence="1">
    <location>
        <begin position="1"/>
        <end position="19"/>
    </location>
</feature>
<dbReference type="EMBL" id="JABCJE010000001">
    <property type="protein sequence ID" value="NVO22620.1"/>
    <property type="molecule type" value="Genomic_DNA"/>
</dbReference>
<evidence type="ECO:0000313" key="2">
    <source>
        <dbReference type="EMBL" id="NVO22620.1"/>
    </source>
</evidence>
<organism evidence="2 3">
    <name type="scientific">Donghicola mangrovi</name>
    <dbReference type="NCBI Taxonomy" id="2729614"/>
    <lineage>
        <taxon>Bacteria</taxon>
        <taxon>Pseudomonadati</taxon>
        <taxon>Pseudomonadota</taxon>
        <taxon>Alphaproteobacteria</taxon>
        <taxon>Rhodobacterales</taxon>
        <taxon>Roseobacteraceae</taxon>
        <taxon>Donghicola</taxon>
    </lineage>
</organism>
<gene>
    <name evidence="2" type="ORF">HJ536_04550</name>
</gene>
<evidence type="ECO:0000256" key="1">
    <source>
        <dbReference type="SAM" id="SignalP"/>
    </source>
</evidence>
<dbReference type="NCBIfam" id="TIGR03370">
    <property type="entry name" value="VPLPA-CTERM"/>
    <property type="match status" value="1"/>
</dbReference>
<sequence length="196" mass="20797">MRVLVLAAALLAFCQTAMASTVNFSSSAFSSDKMTTTVTVDGVGLTFWGSSYLGDKFFPATGLKFGYQQMHALQAVATEAIQILSVNGKSAKLSASGHLLPFSILVENEVVRDGLEFPLYSYGTLDVTDSGIIISKGTRFTLDVDFASNNIGAETILYNMVFEAYTPPPIPLPASGLLLLTGLLGAGLWGRRGKLA</sequence>
<keyword evidence="1" id="KW-0732">Signal</keyword>
<accession>A0A850Q7A9</accession>
<evidence type="ECO:0000313" key="3">
    <source>
        <dbReference type="Proteomes" id="UP000592216"/>
    </source>
</evidence>
<proteinExistence type="predicted"/>
<dbReference type="InterPro" id="IPR022472">
    <property type="entry name" value="VPLPA-CTERM"/>
</dbReference>
<name>A0A850Q7A9_9RHOB</name>
<feature type="chain" id="PRO_5032646986" evidence="1">
    <location>
        <begin position="20"/>
        <end position="196"/>
    </location>
</feature>
<dbReference type="AlphaFoldDB" id="A0A850Q7A9"/>
<dbReference type="Proteomes" id="UP000592216">
    <property type="component" value="Unassembled WGS sequence"/>
</dbReference>
<reference evidence="2 3" key="1">
    <citation type="submission" date="2020-04" db="EMBL/GenBank/DDBJ databases">
        <title>Donghicola sp., a member of the Rhodobacteraceae family isolated from mangrove forest in Thailand.</title>
        <authorList>
            <person name="Charoenyingcharoen P."/>
            <person name="Yukphan P."/>
        </authorList>
    </citation>
    <scope>NUCLEOTIDE SEQUENCE [LARGE SCALE GENOMIC DNA]</scope>
    <source>
        <strain evidence="2 3">B5-SW-15</strain>
    </source>
</reference>
<comment type="caution">
    <text evidence="2">The sequence shown here is derived from an EMBL/GenBank/DDBJ whole genome shotgun (WGS) entry which is preliminary data.</text>
</comment>